<protein>
    <submittedName>
        <fullName evidence="2">DUF6463 family protein</fullName>
    </submittedName>
</protein>
<keyword evidence="1" id="KW-1133">Transmembrane helix</keyword>
<gene>
    <name evidence="2" type="ORF">OUY24_22420</name>
</gene>
<feature type="transmembrane region" description="Helical" evidence="1">
    <location>
        <begin position="12"/>
        <end position="31"/>
    </location>
</feature>
<dbReference type="InterPro" id="IPR045590">
    <property type="entry name" value="DUF6463"/>
</dbReference>
<evidence type="ECO:0000313" key="2">
    <source>
        <dbReference type="EMBL" id="MDA0643393.1"/>
    </source>
</evidence>
<evidence type="ECO:0000256" key="1">
    <source>
        <dbReference type="SAM" id="Phobius"/>
    </source>
</evidence>
<dbReference type="Pfam" id="PF20064">
    <property type="entry name" value="DUF6463"/>
    <property type="match status" value="1"/>
</dbReference>
<dbReference type="EMBL" id="JAPNUD010000066">
    <property type="protein sequence ID" value="MDA0643393.1"/>
    <property type="molecule type" value="Genomic_DNA"/>
</dbReference>
<feature type="transmembrane region" description="Helical" evidence="1">
    <location>
        <begin position="61"/>
        <end position="82"/>
    </location>
</feature>
<proteinExistence type="predicted"/>
<reference evidence="2 3" key="1">
    <citation type="submission" date="2022-11" db="EMBL/GenBank/DDBJ databases">
        <title>Nonomuraea corallina sp. nov., a new species of the genus Nonomuraea isolated from sea side sediment in Thai sea.</title>
        <authorList>
            <person name="Ngamcharungchit C."/>
            <person name="Matsumoto A."/>
            <person name="Suriyachadkun C."/>
            <person name="Panbangred W."/>
            <person name="Inahashi Y."/>
            <person name="Intra B."/>
        </authorList>
    </citation>
    <scope>NUCLEOTIDE SEQUENCE [LARGE SCALE GENOMIC DNA]</scope>
    <source>
        <strain evidence="2 3">DSM 43553</strain>
    </source>
</reference>
<dbReference type="Proteomes" id="UP001212498">
    <property type="component" value="Unassembled WGS sequence"/>
</dbReference>
<comment type="caution">
    <text evidence="2">The sequence shown here is derived from an EMBL/GenBank/DDBJ whole genome shotgun (WGS) entry which is preliminary data.</text>
</comment>
<sequence>MDSGKLLRWAGGIMIVMGAGHLAVLATTAWADVAGWVDRGMWAAVPLLADGPTVESLRNKVTFWGGPGSFGVPLILLGSLTWHLARRGVAVPAGIGWALALWCALGGVLLVPSPFFAGIAPGILIVLAARKTSSPDARTAD</sequence>
<accession>A0ABT4T1M2</accession>
<keyword evidence="1" id="KW-0472">Membrane</keyword>
<keyword evidence="3" id="KW-1185">Reference proteome</keyword>
<name>A0ABT4T1M2_9ACTN</name>
<evidence type="ECO:0000313" key="3">
    <source>
        <dbReference type="Proteomes" id="UP001212498"/>
    </source>
</evidence>
<dbReference type="RefSeq" id="WP_271277682.1">
    <property type="nucleotide sequence ID" value="NZ_BAABFD010000028.1"/>
</dbReference>
<keyword evidence="1" id="KW-0812">Transmembrane</keyword>
<organism evidence="2 3">
    <name type="scientific">Nonomuraea ferruginea</name>
    <dbReference type="NCBI Taxonomy" id="46174"/>
    <lineage>
        <taxon>Bacteria</taxon>
        <taxon>Bacillati</taxon>
        <taxon>Actinomycetota</taxon>
        <taxon>Actinomycetes</taxon>
        <taxon>Streptosporangiales</taxon>
        <taxon>Streptosporangiaceae</taxon>
        <taxon>Nonomuraea</taxon>
    </lineage>
</organism>